<gene>
    <name evidence="2" type="ORF">AAIA72_13670</name>
</gene>
<sequence length="206" mass="21969">MSDLELVFQGELVEGFTLVQVRANMAKLFRATDAQLDRMFSGRPVVLKNGLDAAMAEKFRQIIGKQGAIVHIRRQGEPLPTAKAQSPAAATPAAPASTASSAAVKPGESSRPANPFFRHLDAAESGTASATAGNADTGQASAAPAAASKMPPPEHAGHRRPTPMPCRWQARRWMPFCPDWTGPWPRQAPHLANPAATSPRHARCPR</sequence>
<reference evidence="2" key="1">
    <citation type="submission" date="2024-05" db="EMBL/GenBank/DDBJ databases">
        <title>Genome sequencing of novel strain.</title>
        <authorList>
            <person name="Ganbat D."/>
            <person name="Ganbat S."/>
            <person name="Lee S.-J."/>
        </authorList>
    </citation>
    <scope>NUCLEOTIDE SEQUENCE</scope>
    <source>
        <strain evidence="2">SMD15-11</strain>
    </source>
</reference>
<dbReference type="RefSeq" id="WP_369600866.1">
    <property type="nucleotide sequence ID" value="NZ_CP154858.1"/>
</dbReference>
<feature type="compositionally biased region" description="Low complexity" evidence="1">
    <location>
        <begin position="80"/>
        <end position="103"/>
    </location>
</feature>
<evidence type="ECO:0000256" key="1">
    <source>
        <dbReference type="SAM" id="MobiDB-lite"/>
    </source>
</evidence>
<organism evidence="2">
    <name type="scientific">Thermohahella caldifontis</name>
    <dbReference type="NCBI Taxonomy" id="3142973"/>
    <lineage>
        <taxon>Bacteria</taxon>
        <taxon>Pseudomonadati</taxon>
        <taxon>Pseudomonadota</taxon>
        <taxon>Gammaproteobacteria</taxon>
        <taxon>Oceanospirillales</taxon>
        <taxon>Hahellaceae</taxon>
        <taxon>Thermohahella</taxon>
    </lineage>
</organism>
<dbReference type="EMBL" id="CP154858">
    <property type="protein sequence ID" value="XDT71842.1"/>
    <property type="molecule type" value="Genomic_DNA"/>
</dbReference>
<proteinExistence type="predicted"/>
<dbReference type="AlphaFoldDB" id="A0AB39UU93"/>
<protein>
    <submittedName>
        <fullName evidence="2">Uncharacterized protein</fullName>
    </submittedName>
</protein>
<feature type="compositionally biased region" description="Low complexity" evidence="1">
    <location>
        <begin position="123"/>
        <end position="149"/>
    </location>
</feature>
<dbReference type="KEGG" id="tcd:AAIA72_13670"/>
<evidence type="ECO:0000313" key="2">
    <source>
        <dbReference type="EMBL" id="XDT71842.1"/>
    </source>
</evidence>
<feature type="region of interest" description="Disordered" evidence="1">
    <location>
        <begin position="78"/>
        <end position="164"/>
    </location>
</feature>
<accession>A0AB39UU93</accession>
<name>A0AB39UU93_9GAMM</name>